<reference evidence="1" key="1">
    <citation type="submission" date="2020-08" db="EMBL/GenBank/DDBJ databases">
        <title>Genome public.</title>
        <authorList>
            <person name="Liu C."/>
            <person name="Sun Q."/>
        </authorList>
    </citation>
    <scope>NUCLEOTIDE SEQUENCE</scope>
    <source>
        <strain evidence="1">NSJ-40</strain>
    </source>
</reference>
<accession>A0A926HRW7</accession>
<dbReference type="EMBL" id="JACRSN010000008">
    <property type="protein sequence ID" value="MBC8533673.1"/>
    <property type="molecule type" value="Genomic_DNA"/>
</dbReference>
<keyword evidence="2" id="KW-1185">Reference proteome</keyword>
<dbReference type="Gene3D" id="1.10.8.730">
    <property type="match status" value="1"/>
</dbReference>
<evidence type="ECO:0000313" key="1">
    <source>
        <dbReference type="EMBL" id="MBC8533673.1"/>
    </source>
</evidence>
<sequence length="781" mass="88397">MIKALKKLLKQDKERYSVPRKVQDIIPIQRIWKDGIFQVGNRFSKTYKFTDINYLVASREDKETMFLAYSELLNSLDSGATTKITINNRRLNKANFEQSILMPMRGDSRDVYRKEYNQMLLDKATGANGIIQEKYITISVAKKDIEEARTYFARVGADLISHFAALGSKCTEMHAGEKLRVLHDFYRQGEEAAFHFDPQDMMKKGHDFKDYICPDSIEKNSDYLKLGDKYCRVLFLKDYASYIKDSMVTELTDFNRNMMLSIDVVPVPTDEAVREVENRLLGVETNITNWQRRQNANNNFSAVVPYDMELQRKESKEFLDDLTTRDQRMMFAVITMVITADDKKQLDSDTETVLSVARKHMCQLAVLKFQQFDGLNTVLPIGTRRINAFRTLTTESLAVFMPFKVQEVQDKGGIYFGENAISHNLIMCNKANLLNQSAFLLGVPGSGKSFSAKELIAFLILNTEDDVLICDPENEFGALAAALGEETATVIHMAAGGKDRLNAMYMVDGYGENNPIVEKSQFIMSLVEQIDRTGVGPQQKSIIDRCTALVYQEAEATGKTATLCDLRNKLLEQPEEKAKEIALSLELFTTGSLDIFGHESTVDLDKRIVVFDIHSLGDQLKPTGLLVITDTILNRVTLNWKKGKRTHVFIDEFHVVFENEQSGIFFNSAWRQFRKRNGYPTAITQNVEYLLDSVQASTMLSNSEFVVMLNQAFSDRSKLSKLLNISDEQMSYVTNADAGCGLIKYGSALVPFINRFPRDTKLYQLMTTKPGEGVFGGGDAS</sequence>
<dbReference type="NCBIfam" id="NF045971">
    <property type="entry name" value="conju_CD1110"/>
    <property type="match status" value="1"/>
</dbReference>
<dbReference type="Proteomes" id="UP000651482">
    <property type="component" value="Unassembled WGS sequence"/>
</dbReference>
<protein>
    <submittedName>
        <fullName evidence="1">ATP-binding protein</fullName>
    </submittedName>
</protein>
<dbReference type="RefSeq" id="WP_249319278.1">
    <property type="nucleotide sequence ID" value="NZ_JACRSN010000008.1"/>
</dbReference>
<proteinExistence type="predicted"/>
<dbReference type="InterPro" id="IPR051162">
    <property type="entry name" value="T4SS_component"/>
</dbReference>
<dbReference type="Pfam" id="PF12846">
    <property type="entry name" value="AAA_10"/>
    <property type="match status" value="1"/>
</dbReference>
<gene>
    <name evidence="1" type="ORF">IAG03_06575</name>
</gene>
<organism evidence="1 2">
    <name type="scientific">Yeguia hominis</name>
    <dbReference type="NCBI Taxonomy" id="2763662"/>
    <lineage>
        <taxon>Bacteria</taxon>
        <taxon>Bacillati</taxon>
        <taxon>Bacillota</taxon>
        <taxon>Clostridia</taxon>
        <taxon>Eubacteriales</taxon>
        <taxon>Yeguiaceae</taxon>
        <taxon>Yeguia</taxon>
    </lineage>
</organism>
<dbReference type="PANTHER" id="PTHR30121:SF6">
    <property type="entry name" value="SLR6007 PROTEIN"/>
    <property type="match status" value="1"/>
</dbReference>
<dbReference type="PANTHER" id="PTHR30121">
    <property type="entry name" value="UNCHARACTERIZED PROTEIN YJGR-RELATED"/>
    <property type="match status" value="1"/>
</dbReference>
<dbReference type="InterPro" id="IPR027417">
    <property type="entry name" value="P-loop_NTPase"/>
</dbReference>
<keyword evidence="1" id="KW-0547">Nucleotide-binding</keyword>
<dbReference type="Gene3D" id="3.40.50.300">
    <property type="entry name" value="P-loop containing nucleotide triphosphate hydrolases"/>
    <property type="match status" value="1"/>
</dbReference>
<dbReference type="AlphaFoldDB" id="A0A926HRW7"/>
<dbReference type="SUPFAM" id="SSF52540">
    <property type="entry name" value="P-loop containing nucleoside triphosphate hydrolases"/>
    <property type="match status" value="1"/>
</dbReference>
<comment type="caution">
    <text evidence="1">The sequence shown here is derived from an EMBL/GenBank/DDBJ whole genome shotgun (WGS) entry which is preliminary data.</text>
</comment>
<evidence type="ECO:0000313" key="2">
    <source>
        <dbReference type="Proteomes" id="UP000651482"/>
    </source>
</evidence>
<keyword evidence="1" id="KW-0067">ATP-binding</keyword>
<name>A0A926HRW7_9FIRM</name>
<dbReference type="GO" id="GO:0005524">
    <property type="term" value="F:ATP binding"/>
    <property type="evidence" value="ECO:0007669"/>
    <property type="project" value="UniProtKB-KW"/>
</dbReference>